<dbReference type="RefSeq" id="WP_285457983.1">
    <property type="nucleotide sequence ID" value="NZ_CP127173.1"/>
</dbReference>
<evidence type="ECO:0000256" key="4">
    <source>
        <dbReference type="SAM" id="SignalP"/>
    </source>
</evidence>
<feature type="chain" id="PRO_5046487793" evidence="4">
    <location>
        <begin position="21"/>
        <end position="316"/>
    </location>
</feature>
<organism evidence="6 7">
    <name type="scientific">Amycolatopsis nalaikhensis</name>
    <dbReference type="NCBI Taxonomy" id="715472"/>
    <lineage>
        <taxon>Bacteria</taxon>
        <taxon>Bacillati</taxon>
        <taxon>Actinomycetota</taxon>
        <taxon>Actinomycetes</taxon>
        <taxon>Pseudonocardiales</taxon>
        <taxon>Pseudonocardiaceae</taxon>
        <taxon>Amycolatopsis</taxon>
    </lineage>
</organism>
<protein>
    <submittedName>
        <fullName evidence="6">ABC transporter substrate-binding protein</fullName>
    </submittedName>
</protein>
<feature type="domain" description="Solute-binding protein family 3/N-terminal" evidence="5">
    <location>
        <begin position="34"/>
        <end position="270"/>
    </location>
</feature>
<keyword evidence="7" id="KW-1185">Reference proteome</keyword>
<comment type="similarity">
    <text evidence="2">Belongs to the bacterial solute-binding protein SsuA/TauA family.</text>
</comment>
<feature type="signal peptide" evidence="4">
    <location>
        <begin position="1"/>
        <end position="20"/>
    </location>
</feature>
<evidence type="ECO:0000259" key="5">
    <source>
        <dbReference type="SMART" id="SM00062"/>
    </source>
</evidence>
<name>A0ABY8XXT8_9PSEU</name>
<dbReference type="Pfam" id="PF09084">
    <property type="entry name" value="NMT1"/>
    <property type="match status" value="1"/>
</dbReference>
<evidence type="ECO:0000256" key="1">
    <source>
        <dbReference type="ARBA" id="ARBA00004418"/>
    </source>
</evidence>
<dbReference type="InterPro" id="IPR015168">
    <property type="entry name" value="SsuA/THI5"/>
</dbReference>
<dbReference type="PANTHER" id="PTHR30024:SF47">
    <property type="entry name" value="TAURINE-BINDING PERIPLASMIC PROTEIN"/>
    <property type="match status" value="1"/>
</dbReference>
<dbReference type="InterPro" id="IPR001638">
    <property type="entry name" value="Solute-binding_3/MltF_N"/>
</dbReference>
<sequence length="316" mass="32313">MARAVLAGLLALVLVTGCGALGGSPSPPPPSAAKLRVSMMSTIDTAPFWLAKDGGYFQREGLDVSTTEAATGQASLTKLLSGEADIAYSSYTPFFVARSKGTADVRLVADASSAGPRSTGVVALPASGIRSVADLAGKRIGISAPNTIADTLTKSVLADNHVDAAGVKWVPLPLPNTASALKNGDIDAGFLTEPFITDAAREVGAVLVADTGTGSTVDFPTAGYAALGSFTSASPSVVAAFQRAMSAATRDAVADRKKIEPLMVKYAKIDADTAARTGLLTLKSDVDARRLQRVPDLLLKTGVIAKPVDVAAMVVR</sequence>
<keyword evidence="3 4" id="KW-0732">Signal</keyword>
<dbReference type="SUPFAM" id="SSF53850">
    <property type="entry name" value="Periplasmic binding protein-like II"/>
    <property type="match status" value="1"/>
</dbReference>
<gene>
    <name evidence="6" type="ORF">QP939_18235</name>
</gene>
<evidence type="ECO:0000256" key="2">
    <source>
        <dbReference type="ARBA" id="ARBA00010742"/>
    </source>
</evidence>
<accession>A0ABY8XXT8</accession>
<dbReference type="EMBL" id="CP127173">
    <property type="protein sequence ID" value="WIV60407.1"/>
    <property type="molecule type" value="Genomic_DNA"/>
</dbReference>
<dbReference type="PANTHER" id="PTHR30024">
    <property type="entry name" value="ALIPHATIC SULFONATES-BINDING PROTEIN-RELATED"/>
    <property type="match status" value="1"/>
</dbReference>
<reference evidence="6 7" key="1">
    <citation type="submission" date="2023-06" db="EMBL/GenBank/DDBJ databases">
        <authorList>
            <person name="Oyuntsetseg B."/>
            <person name="Kim S.B."/>
        </authorList>
    </citation>
    <scope>NUCLEOTIDE SEQUENCE [LARGE SCALE GENOMIC DNA]</scope>
    <source>
        <strain evidence="6 7">2-2</strain>
    </source>
</reference>
<comment type="subcellular location">
    <subcellularLocation>
        <location evidence="1">Periplasm</location>
    </subcellularLocation>
</comment>
<dbReference type="Gene3D" id="3.40.190.10">
    <property type="entry name" value="Periplasmic binding protein-like II"/>
    <property type="match status" value="2"/>
</dbReference>
<evidence type="ECO:0000313" key="6">
    <source>
        <dbReference type="EMBL" id="WIV60407.1"/>
    </source>
</evidence>
<proteinExistence type="inferred from homology"/>
<dbReference type="Proteomes" id="UP001227101">
    <property type="component" value="Chromosome"/>
</dbReference>
<evidence type="ECO:0000313" key="7">
    <source>
        <dbReference type="Proteomes" id="UP001227101"/>
    </source>
</evidence>
<dbReference type="SMART" id="SM00062">
    <property type="entry name" value="PBPb"/>
    <property type="match status" value="1"/>
</dbReference>
<dbReference type="PROSITE" id="PS51257">
    <property type="entry name" value="PROKAR_LIPOPROTEIN"/>
    <property type="match status" value="1"/>
</dbReference>
<evidence type="ECO:0000256" key="3">
    <source>
        <dbReference type="ARBA" id="ARBA00022729"/>
    </source>
</evidence>